<dbReference type="GO" id="GO:0005856">
    <property type="term" value="C:cytoskeleton"/>
    <property type="evidence" value="ECO:0007669"/>
    <property type="project" value="UniProtKB-SubCell"/>
</dbReference>
<reference evidence="6" key="1">
    <citation type="submission" date="2016-12" db="EMBL/GenBank/DDBJ databases">
        <title>The genomes of Aspergillus section Nigri reveals drivers in fungal speciation.</title>
        <authorList>
            <consortium name="DOE Joint Genome Institute"/>
            <person name="Vesth T.C."/>
            <person name="Nybo J."/>
            <person name="Theobald S."/>
            <person name="Brandl J."/>
            <person name="Frisvad J.C."/>
            <person name="Nielsen K.F."/>
            <person name="Lyhne E.K."/>
            <person name="Kogle M.E."/>
            <person name="Kuo A."/>
            <person name="Riley R."/>
            <person name="Clum A."/>
            <person name="Nolan M."/>
            <person name="Lipzen A."/>
            <person name="Salamov A."/>
            <person name="Henrissat B."/>
            <person name="Wiebenga A."/>
            <person name="De vries R.P."/>
            <person name="Grigoriev I.V."/>
            <person name="Mortensen U.H."/>
            <person name="Andersen M.R."/>
            <person name="Baker S.E."/>
        </authorList>
    </citation>
    <scope>NUCLEOTIDE SEQUENCE</scope>
    <source>
        <strain evidence="6">CBS 122712</strain>
    </source>
</reference>
<proteinExistence type="predicted"/>
<feature type="compositionally biased region" description="Polar residues" evidence="4">
    <location>
        <begin position="777"/>
        <end position="789"/>
    </location>
</feature>
<comment type="caution">
    <text evidence="6">The sequence shown here is derived from an EMBL/GenBank/DDBJ whole genome shotgun (WGS) entry which is preliminary data.</text>
</comment>
<dbReference type="Pfam" id="PF02187">
    <property type="entry name" value="GAS2"/>
    <property type="match status" value="1"/>
</dbReference>
<keyword evidence="2" id="KW-0963">Cytoplasm</keyword>
<feature type="region of interest" description="Disordered" evidence="4">
    <location>
        <begin position="591"/>
        <end position="699"/>
    </location>
</feature>
<dbReference type="Proteomes" id="UP000246171">
    <property type="component" value="Unassembled WGS sequence"/>
</dbReference>
<feature type="region of interest" description="Disordered" evidence="4">
    <location>
        <begin position="715"/>
        <end position="854"/>
    </location>
</feature>
<dbReference type="Gene3D" id="3.30.920.20">
    <property type="entry name" value="Gas2-like domain"/>
    <property type="match status" value="1"/>
</dbReference>
<dbReference type="GeneID" id="37048713"/>
<feature type="domain" description="GAR" evidence="5">
    <location>
        <begin position="1092"/>
        <end position="1167"/>
    </location>
</feature>
<evidence type="ECO:0000259" key="5">
    <source>
        <dbReference type="PROSITE" id="PS51460"/>
    </source>
</evidence>
<feature type="region of interest" description="Disordered" evidence="4">
    <location>
        <begin position="492"/>
        <end position="526"/>
    </location>
</feature>
<dbReference type="InterPro" id="IPR036534">
    <property type="entry name" value="GAR_dom_sf"/>
</dbReference>
<feature type="compositionally biased region" description="Low complexity" evidence="4">
    <location>
        <begin position="1084"/>
        <end position="1095"/>
    </location>
</feature>
<feature type="compositionally biased region" description="Polar residues" evidence="4">
    <location>
        <begin position="629"/>
        <end position="640"/>
    </location>
</feature>
<feature type="compositionally biased region" description="Polar residues" evidence="4">
    <location>
        <begin position="1000"/>
        <end position="1012"/>
    </location>
</feature>
<feature type="region of interest" description="Disordered" evidence="4">
    <location>
        <begin position="389"/>
        <end position="408"/>
    </location>
</feature>
<evidence type="ECO:0000256" key="1">
    <source>
        <dbReference type="ARBA" id="ARBA00004245"/>
    </source>
</evidence>
<feature type="region of interest" description="Disordered" evidence="4">
    <location>
        <begin position="1"/>
        <end position="32"/>
    </location>
</feature>
<gene>
    <name evidence="6" type="ORF">BO83DRAFT_213855</name>
</gene>
<feature type="compositionally biased region" description="Polar residues" evidence="4">
    <location>
        <begin position="1241"/>
        <end position="1272"/>
    </location>
</feature>
<feature type="compositionally biased region" description="Polar residues" evidence="4">
    <location>
        <begin position="608"/>
        <end position="619"/>
    </location>
</feature>
<feature type="compositionally biased region" description="Basic and acidic residues" evidence="4">
    <location>
        <begin position="830"/>
        <end position="842"/>
    </location>
</feature>
<feature type="region of interest" description="Disordered" evidence="4">
    <location>
        <begin position="1076"/>
        <end position="1095"/>
    </location>
</feature>
<feature type="compositionally biased region" description="Low complexity" evidence="4">
    <location>
        <begin position="1014"/>
        <end position="1025"/>
    </location>
</feature>
<evidence type="ECO:0000256" key="3">
    <source>
        <dbReference type="ARBA" id="ARBA00023212"/>
    </source>
</evidence>
<dbReference type="EMBL" id="MSFU01000006">
    <property type="protein sequence ID" value="PWY78722.1"/>
    <property type="molecule type" value="Genomic_DNA"/>
</dbReference>
<feature type="compositionally biased region" description="Polar residues" evidence="4">
    <location>
        <begin position="1328"/>
        <end position="1341"/>
    </location>
</feature>
<dbReference type="PROSITE" id="PS51460">
    <property type="entry name" value="GAR"/>
    <property type="match status" value="1"/>
</dbReference>
<dbReference type="VEuPathDB" id="FungiDB:BO83DRAFT_213855"/>
<protein>
    <recommendedName>
        <fullName evidence="5">GAR domain-containing protein</fullName>
    </recommendedName>
</protein>
<dbReference type="GO" id="GO:0008017">
    <property type="term" value="F:microtubule binding"/>
    <property type="evidence" value="ECO:0007669"/>
    <property type="project" value="InterPro"/>
</dbReference>
<dbReference type="OrthoDB" id="5409589at2759"/>
<feature type="region of interest" description="Disordered" evidence="4">
    <location>
        <begin position="1102"/>
        <end position="1124"/>
    </location>
</feature>
<dbReference type="SUPFAM" id="SSF143575">
    <property type="entry name" value="GAS2 domain-like"/>
    <property type="match status" value="1"/>
</dbReference>
<feature type="region of interest" description="Disordered" evidence="4">
    <location>
        <begin position="1328"/>
        <end position="1363"/>
    </location>
</feature>
<feature type="compositionally biased region" description="Polar residues" evidence="4">
    <location>
        <begin position="1182"/>
        <end position="1197"/>
    </location>
</feature>
<name>A0A317W0G5_ASPEC</name>
<feature type="compositionally biased region" description="Polar residues" evidence="4">
    <location>
        <begin position="684"/>
        <end position="697"/>
    </location>
</feature>
<feature type="region of interest" description="Disordered" evidence="4">
    <location>
        <begin position="1171"/>
        <end position="1312"/>
    </location>
</feature>
<feature type="compositionally biased region" description="Polar residues" evidence="4">
    <location>
        <begin position="1279"/>
        <end position="1292"/>
    </location>
</feature>
<accession>A0A317W0G5</accession>
<evidence type="ECO:0000313" key="6">
    <source>
        <dbReference type="EMBL" id="PWY78722.1"/>
    </source>
</evidence>
<feature type="compositionally biased region" description="Low complexity" evidence="4">
    <location>
        <begin position="669"/>
        <end position="683"/>
    </location>
</feature>
<evidence type="ECO:0000313" key="7">
    <source>
        <dbReference type="Proteomes" id="UP000246171"/>
    </source>
</evidence>
<evidence type="ECO:0000256" key="4">
    <source>
        <dbReference type="SAM" id="MobiDB-lite"/>
    </source>
</evidence>
<feature type="region of interest" description="Disordered" evidence="4">
    <location>
        <begin position="414"/>
        <end position="438"/>
    </location>
</feature>
<keyword evidence="7" id="KW-1185">Reference proteome</keyword>
<evidence type="ECO:0000256" key="2">
    <source>
        <dbReference type="ARBA" id="ARBA00022490"/>
    </source>
</evidence>
<comment type="subcellular location">
    <subcellularLocation>
        <location evidence="1">Cytoplasm</location>
        <location evidence="1">Cytoskeleton</location>
    </subcellularLocation>
</comment>
<organism evidence="6 7">
    <name type="scientific">Aspergillus eucalypticola (strain CBS 122712 / IBT 29274)</name>
    <dbReference type="NCBI Taxonomy" id="1448314"/>
    <lineage>
        <taxon>Eukaryota</taxon>
        <taxon>Fungi</taxon>
        <taxon>Dikarya</taxon>
        <taxon>Ascomycota</taxon>
        <taxon>Pezizomycotina</taxon>
        <taxon>Eurotiomycetes</taxon>
        <taxon>Eurotiomycetidae</taxon>
        <taxon>Eurotiales</taxon>
        <taxon>Aspergillaceae</taxon>
        <taxon>Aspergillus</taxon>
        <taxon>Aspergillus subgen. Circumdati</taxon>
    </lineage>
</organism>
<sequence>MASSRVNPLHPPTRPPTTARSQQSPGRPAVLNYQNLDPLLGNLSPESTLQALSATDAVPRNEQAAHDILSKSISQVSPAERALGIRAAIVAQKLNLWYKEVQSWEWPKRSDIQLGKGFVPPPGAAAEEYCGSLPKAVVDQHEKRIEEIRDGMDVLDVDELKEHVLNAHIPARSRPSSANSTLSVPPPLSYVQLSDFTAVITATILRALPLLSRLNSLLSTWDVRLLVLRQVPELLRRLRLARSELDSALDLIKSPTLPDEDGPLYSRINYHAKRATLELTVVSAGRQLDRVLDALEGREDSLPESWIDELEAIESEFGTWVMEAERRTVENEWRRSIVTAEKNAQYNAPETAPTQAPPEIREPEKLALNTSAPVSQAGHLFPMETIAEEEVSSPVEPSPSNDAQDDKKITASEPAVTPATHIVNEDLASPSTSDATDSLIKPVQSTVSIASPPEPLASGSTVNTLALSPDGLEEIDALTDESQARQPVISEVTQPLEEGPETSIETNTCNDSPPDHPDSKHLFMPPFPREAITSVPSVSLCETCPSSLEDVTPRASLDIQACEAVSTDPTKKAADAPALLEKEEYADVLPASGSDVLRHSSPEVKLQTPASPGTPSSDAGSVIVRRRTSPVQSPLSQQEKLSTDKEAVPIDAHSPSPVFESREQRQLIPVESEVASPVSVAAPTNSADSPAAQSGSWKDSCKLVPANAVLESPVRSAISKIDEQPTSHSTNNVHEESRGGNTPKKPLESPIKLSKSRPGRLSFEKEKKQSRGRRTSTDSSCSDYPSLVSSPEIREPRTSSSNGTPLLLETPPPFQDGYQSSDPVPPGSDHTLREDRLLRLDNQKPSPRANFAHNRNLSLPLQRFINERLEMNYDDESGSDLDGVASNRKSTDVYADLRLGQKKALLPAHISKFTIPSDTAPRSATQPLDAPSQGSPRPVTNGTTAKVLSKAWEHKKGSIPKNANRSGLQPEPPVHSSTHRLRRQLTSHPSLESIGAYRSNARSGDDTSSVTAISRGGSRPSTPGSQLRRTKDHLDEKISSILSTLPARIHLMSADGQDFDAGSAVTSIPLKARERFRSISPQGTPSRSSTPTPSLTLTAAPSRRRYSHAHAPEESSVKLYHLHRGGKSAPTKLFVRSVGEKGERVMVRVGGGWADLAEYLREYAIHHGRRHVSDTPRVEVQGLSTRTSPTYSVSGRRTPSRPRSVIGNRPSSSLAVRKTRRTSNVSDVTEFRAAQAAGDSLTASYSPMSTVSSRRRLSASSNTSMGAASSASEFRHGSYSPSTTAAGSNSHSIPLGLAGPKPRSRNVSISPESEAWVEDVLGQARRSSSLRPYNYGLSTQDPEPASTKAPTIPKSRSISDLGMAGASRRVALRGLAKR</sequence>
<keyword evidence="3" id="KW-0206">Cytoskeleton</keyword>
<feature type="region of interest" description="Disordered" evidence="4">
    <location>
        <begin position="915"/>
        <end position="1030"/>
    </location>
</feature>
<feature type="compositionally biased region" description="Polar residues" evidence="4">
    <location>
        <begin position="16"/>
        <end position="25"/>
    </location>
</feature>
<feature type="compositionally biased region" description="Polar residues" evidence="4">
    <location>
        <begin position="915"/>
        <end position="946"/>
    </location>
</feature>
<dbReference type="RefSeq" id="XP_025390514.1">
    <property type="nucleotide sequence ID" value="XM_025526751.1"/>
</dbReference>
<dbReference type="InterPro" id="IPR003108">
    <property type="entry name" value="GAR_dom"/>
</dbReference>